<keyword evidence="1" id="KW-0812">Transmembrane</keyword>
<proteinExistence type="predicted"/>
<sequence>MFALGLVEGSLGFGDRPIAPLALLGFLGKLAPALGLTLLPLPLKIDRGLAGRLCANLRG</sequence>
<keyword evidence="1" id="KW-0472">Membrane</keyword>
<evidence type="ECO:0000256" key="1">
    <source>
        <dbReference type="SAM" id="Phobius"/>
    </source>
</evidence>
<dbReference type="RefSeq" id="WP_038959928.1">
    <property type="nucleotide sequence ID" value="NZ_CP066351.1"/>
</dbReference>
<reference evidence="2 3" key="1">
    <citation type="submission" date="2024-06" db="EMBL/GenBank/DDBJ databases">
        <title>Genomic Encyclopedia of Type Strains, Phase V (KMG-V): Genome sequencing to study the core and pangenomes of soil and plant-associated prokaryotes.</title>
        <authorList>
            <person name="Whitman W."/>
        </authorList>
    </citation>
    <scope>NUCLEOTIDE SEQUENCE [LARGE SCALE GENOMIC DNA]</scope>
    <source>
        <strain evidence="2 3">USDA 160</strain>
    </source>
</reference>
<evidence type="ECO:0000313" key="3">
    <source>
        <dbReference type="Proteomes" id="UP001549291"/>
    </source>
</evidence>
<organism evidence="2 3">
    <name type="scientific">Bradyrhizobium japonicum</name>
    <dbReference type="NCBI Taxonomy" id="375"/>
    <lineage>
        <taxon>Bacteria</taxon>
        <taxon>Pseudomonadati</taxon>
        <taxon>Pseudomonadota</taxon>
        <taxon>Alphaproteobacteria</taxon>
        <taxon>Hyphomicrobiales</taxon>
        <taxon>Nitrobacteraceae</taxon>
        <taxon>Bradyrhizobium</taxon>
    </lineage>
</organism>
<accession>A0ABV2RMZ2</accession>
<evidence type="ECO:0000313" key="2">
    <source>
        <dbReference type="EMBL" id="MET4717685.1"/>
    </source>
</evidence>
<dbReference type="Proteomes" id="UP001549291">
    <property type="component" value="Unassembled WGS sequence"/>
</dbReference>
<feature type="transmembrane region" description="Helical" evidence="1">
    <location>
        <begin position="20"/>
        <end position="43"/>
    </location>
</feature>
<keyword evidence="3" id="KW-1185">Reference proteome</keyword>
<gene>
    <name evidence="2" type="ORF">ABIF63_001791</name>
</gene>
<keyword evidence="1" id="KW-1133">Transmembrane helix</keyword>
<protein>
    <submittedName>
        <fullName evidence="2">Uncharacterized protein</fullName>
    </submittedName>
</protein>
<name>A0ABV2RMZ2_BRAJP</name>
<comment type="caution">
    <text evidence="2">The sequence shown here is derived from an EMBL/GenBank/DDBJ whole genome shotgun (WGS) entry which is preliminary data.</text>
</comment>
<dbReference type="EMBL" id="JBEPTQ010000002">
    <property type="protein sequence ID" value="MET4717685.1"/>
    <property type="molecule type" value="Genomic_DNA"/>
</dbReference>